<dbReference type="SUPFAM" id="SSF51735">
    <property type="entry name" value="NAD(P)-binding Rossmann-fold domains"/>
    <property type="match status" value="2"/>
</dbReference>
<evidence type="ECO:0000313" key="3">
    <source>
        <dbReference type="EMBL" id="GMS93117.1"/>
    </source>
</evidence>
<feature type="transmembrane region" description="Helical" evidence="2">
    <location>
        <begin position="335"/>
        <end position="354"/>
    </location>
</feature>
<sequence length="689" mass="75292">ADPRINLGLLWLAVGPGLLYLVYLLRDCTLLYKELVLISVKIRGKMLWQALCVLEIDNLNRRAVFITGCDTGFGNLLALKCARRGMPVFAGCLTDKGAESLRSSAVGLCGKLETIIVDIGSTESVAAAAKHLEQATEQYGGLHGIVNNAGIVGSTFFDDLLNVEQYREVVEVNTFGAIRVTQALKHLVKKTRGRIVTVTSAAARLGFLGVGPYTVSKFALAGYSEVIRQELRYFGVSVHVVEPGMFKTPLTAAENIETKIVACYSTFGSSRADLFSDAYFHALTARFPHLRYQIGTDCKFFILPISYLPTGARDALFAVGEMLLWVLCPMPDPRFNLGLLWLGVGPGALILVYLLKDVAFIWGLAAFATIPVLYVLIQRALSGIELEDLSKRAVFITGCDHGFGNLLALKCARRGMPVFAGCLTEDGAEALRTAATGLPGKLETIIVDVTFTESVAAAAKYLEAATEKYGGLHGVVNNAGVMGCTFFDDLLNVEQYKEVVEVNTFGVIRVTQALKHLVKKTRGRIVTVSSAAARLGFLGMGPYTVSKFAVSGYCEVIRQELRYFGVSVHVLEPGVFKTPMAAEGNVKSRLDQMWDSAPEATKQDYGECFFKQSRKRLAWGLGQFGCSRLDLVIDAYFHALTARFPHLRYQIGADCQFMMLPMSYLPTGLRDALFTVGEMIFRVPVPECA</sequence>
<reference evidence="3" key="1">
    <citation type="submission" date="2023-10" db="EMBL/GenBank/DDBJ databases">
        <title>Genome assembly of Pristionchus species.</title>
        <authorList>
            <person name="Yoshida K."/>
            <person name="Sommer R.J."/>
        </authorList>
    </citation>
    <scope>NUCLEOTIDE SEQUENCE</scope>
    <source>
        <strain evidence="3">RS0144</strain>
    </source>
</reference>
<name>A0AAV5TC32_9BILA</name>
<dbReference type="PANTHER" id="PTHR43313:SF7">
    <property type="entry name" value="17-BETA-HYDROXYSTEROID DEHYDROGENASE TYPE 6"/>
    <property type="match status" value="1"/>
</dbReference>
<comment type="caution">
    <text evidence="3">The sequence shown here is derived from an EMBL/GenBank/DDBJ whole genome shotgun (WGS) entry which is preliminary data.</text>
</comment>
<evidence type="ECO:0000256" key="1">
    <source>
        <dbReference type="ARBA" id="ARBA00023002"/>
    </source>
</evidence>
<dbReference type="PRINTS" id="PR00081">
    <property type="entry name" value="GDHRDH"/>
</dbReference>
<protein>
    <recommendedName>
        <fullName evidence="5">Dehydrogenase</fullName>
    </recommendedName>
</protein>
<evidence type="ECO:0008006" key="5">
    <source>
        <dbReference type="Google" id="ProtNLM"/>
    </source>
</evidence>
<dbReference type="PRINTS" id="PR00080">
    <property type="entry name" value="SDRFAMILY"/>
</dbReference>
<accession>A0AAV5TC32</accession>
<dbReference type="GO" id="GO:0016491">
    <property type="term" value="F:oxidoreductase activity"/>
    <property type="evidence" value="ECO:0007669"/>
    <property type="project" value="UniProtKB-KW"/>
</dbReference>
<feature type="transmembrane region" description="Helical" evidence="2">
    <location>
        <begin position="6"/>
        <end position="25"/>
    </location>
</feature>
<keyword evidence="2" id="KW-0472">Membrane</keyword>
<dbReference type="GO" id="GO:0008202">
    <property type="term" value="P:steroid metabolic process"/>
    <property type="evidence" value="ECO:0007669"/>
    <property type="project" value="TreeGrafter"/>
</dbReference>
<dbReference type="Gene3D" id="3.40.50.720">
    <property type="entry name" value="NAD(P)-binding Rossmann-like Domain"/>
    <property type="match status" value="2"/>
</dbReference>
<dbReference type="Proteomes" id="UP001432027">
    <property type="component" value="Unassembled WGS sequence"/>
</dbReference>
<keyword evidence="2" id="KW-1133">Transmembrane helix</keyword>
<dbReference type="AlphaFoldDB" id="A0AAV5TC32"/>
<dbReference type="InterPro" id="IPR036291">
    <property type="entry name" value="NAD(P)-bd_dom_sf"/>
</dbReference>
<evidence type="ECO:0000256" key="2">
    <source>
        <dbReference type="SAM" id="Phobius"/>
    </source>
</evidence>
<keyword evidence="4" id="KW-1185">Reference proteome</keyword>
<dbReference type="PANTHER" id="PTHR43313">
    <property type="entry name" value="SHORT-CHAIN DEHYDROGENASE/REDUCTASE FAMILY 9C"/>
    <property type="match status" value="1"/>
</dbReference>
<dbReference type="InterPro" id="IPR002347">
    <property type="entry name" value="SDR_fam"/>
</dbReference>
<dbReference type="Pfam" id="PF00106">
    <property type="entry name" value="adh_short"/>
    <property type="match status" value="2"/>
</dbReference>
<dbReference type="EMBL" id="BTSX01000004">
    <property type="protein sequence ID" value="GMS93117.1"/>
    <property type="molecule type" value="Genomic_DNA"/>
</dbReference>
<dbReference type="PROSITE" id="PS00061">
    <property type="entry name" value="ADH_SHORT"/>
    <property type="match status" value="2"/>
</dbReference>
<keyword evidence="2" id="KW-0812">Transmembrane</keyword>
<feature type="non-terminal residue" evidence="3">
    <location>
        <position position="689"/>
    </location>
</feature>
<keyword evidence="1" id="KW-0560">Oxidoreductase</keyword>
<evidence type="ECO:0000313" key="4">
    <source>
        <dbReference type="Proteomes" id="UP001432027"/>
    </source>
</evidence>
<feature type="non-terminal residue" evidence="3">
    <location>
        <position position="1"/>
    </location>
</feature>
<gene>
    <name evidence="3" type="ORF">PENTCL1PPCAC_15292</name>
</gene>
<organism evidence="3 4">
    <name type="scientific">Pristionchus entomophagus</name>
    <dbReference type="NCBI Taxonomy" id="358040"/>
    <lineage>
        <taxon>Eukaryota</taxon>
        <taxon>Metazoa</taxon>
        <taxon>Ecdysozoa</taxon>
        <taxon>Nematoda</taxon>
        <taxon>Chromadorea</taxon>
        <taxon>Rhabditida</taxon>
        <taxon>Rhabditina</taxon>
        <taxon>Diplogasteromorpha</taxon>
        <taxon>Diplogasteroidea</taxon>
        <taxon>Neodiplogasteridae</taxon>
        <taxon>Pristionchus</taxon>
    </lineage>
</organism>
<dbReference type="InterPro" id="IPR020904">
    <property type="entry name" value="Sc_DH/Rdtase_CS"/>
</dbReference>
<proteinExistence type="predicted"/>
<feature type="transmembrane region" description="Helical" evidence="2">
    <location>
        <begin position="360"/>
        <end position="377"/>
    </location>
</feature>